<proteinExistence type="predicted"/>
<feature type="transmembrane region" description="Helical" evidence="1">
    <location>
        <begin position="12"/>
        <end position="33"/>
    </location>
</feature>
<comment type="caution">
    <text evidence="2">The sequence shown here is derived from an EMBL/GenBank/DDBJ whole genome shotgun (WGS) entry which is preliminary data.</text>
</comment>
<dbReference type="InterPro" id="IPR012902">
    <property type="entry name" value="N_methyl_site"/>
</dbReference>
<evidence type="ECO:0000313" key="2">
    <source>
        <dbReference type="EMBL" id="NVF11028.1"/>
    </source>
</evidence>
<keyword evidence="1" id="KW-0812">Transmembrane</keyword>
<dbReference type="RefSeq" id="WP_176269504.1">
    <property type="nucleotide sequence ID" value="NZ_JABVBA010000002.1"/>
</dbReference>
<name>A0ABX2N8L9_9FIRM</name>
<sequence>MKKRGFTLLELILVLFISSILILLINNLIFVNFKLSNRSFYQEMDYKNSTNCMLYIENLIRSSKEIEENNSKSNFILYVQNEESLSTYRFEQNGNNLYAYIRNTDSRKNREVAVPIGICKNSNIVYDKKRQGFDISIDFIEEESTSFYKTFIGKTYEK</sequence>
<accession>A0ABX2N8L9</accession>
<protein>
    <submittedName>
        <fullName evidence="2">Prepilin-type N-terminal cleavage/methylation domain-containing protein</fullName>
    </submittedName>
</protein>
<keyword evidence="3" id="KW-1185">Reference proteome</keyword>
<evidence type="ECO:0000313" key="3">
    <source>
        <dbReference type="Proteomes" id="UP000540919"/>
    </source>
</evidence>
<keyword evidence="1" id="KW-1133">Transmembrane helix</keyword>
<dbReference type="PROSITE" id="PS00409">
    <property type="entry name" value="PROKAR_NTER_METHYL"/>
    <property type="match status" value="1"/>
</dbReference>
<dbReference type="Pfam" id="PF07963">
    <property type="entry name" value="N_methyl"/>
    <property type="match status" value="1"/>
</dbReference>
<organism evidence="2 3">
    <name type="scientific">Anaerococcus faecalis</name>
    <dbReference type="NCBI Taxonomy" id="2742993"/>
    <lineage>
        <taxon>Bacteria</taxon>
        <taxon>Bacillati</taxon>
        <taxon>Bacillota</taxon>
        <taxon>Tissierellia</taxon>
        <taxon>Tissierellales</taxon>
        <taxon>Peptoniphilaceae</taxon>
        <taxon>Anaerococcus</taxon>
    </lineage>
</organism>
<dbReference type="EMBL" id="JABVBA010000002">
    <property type="protein sequence ID" value="NVF11028.1"/>
    <property type="molecule type" value="Genomic_DNA"/>
</dbReference>
<reference evidence="2 3" key="1">
    <citation type="submission" date="2020-06" db="EMBL/GenBank/DDBJ databases">
        <title>Anaerococcus sp. nov., isolated form swine feces.</title>
        <authorList>
            <person name="Yu S."/>
        </authorList>
    </citation>
    <scope>NUCLEOTIDE SEQUENCE [LARGE SCALE GENOMIC DNA]</scope>
    <source>
        <strain evidence="2 3">AGMB00486</strain>
    </source>
</reference>
<dbReference type="Proteomes" id="UP000540919">
    <property type="component" value="Unassembled WGS sequence"/>
</dbReference>
<evidence type="ECO:0000256" key="1">
    <source>
        <dbReference type="SAM" id="Phobius"/>
    </source>
</evidence>
<keyword evidence="1" id="KW-0472">Membrane</keyword>
<dbReference type="NCBIfam" id="TIGR02532">
    <property type="entry name" value="IV_pilin_GFxxxE"/>
    <property type="match status" value="1"/>
</dbReference>
<gene>
    <name evidence="2" type="ORF">HV819_03355</name>
</gene>